<gene>
    <name evidence="1" type="ORF">GCM10010269_49720</name>
</gene>
<dbReference type="AlphaFoldDB" id="A0A918FYY6"/>
<protein>
    <submittedName>
        <fullName evidence="1">Uncharacterized protein</fullName>
    </submittedName>
</protein>
<reference evidence="1" key="1">
    <citation type="journal article" date="2014" name="Int. J. Syst. Evol. Microbiol.">
        <title>Complete genome sequence of Corynebacterium casei LMG S-19264T (=DSM 44701T), isolated from a smear-ripened cheese.</title>
        <authorList>
            <consortium name="US DOE Joint Genome Institute (JGI-PGF)"/>
            <person name="Walter F."/>
            <person name="Albersmeier A."/>
            <person name="Kalinowski J."/>
            <person name="Ruckert C."/>
        </authorList>
    </citation>
    <scope>NUCLEOTIDE SEQUENCE</scope>
    <source>
        <strain evidence="1">JCM 4386</strain>
    </source>
</reference>
<organism evidence="1 2">
    <name type="scientific">Streptomyces humidus</name>
    <dbReference type="NCBI Taxonomy" id="52259"/>
    <lineage>
        <taxon>Bacteria</taxon>
        <taxon>Bacillati</taxon>
        <taxon>Actinomycetota</taxon>
        <taxon>Actinomycetes</taxon>
        <taxon>Kitasatosporales</taxon>
        <taxon>Streptomycetaceae</taxon>
        <taxon>Streptomyces</taxon>
    </lineage>
</organism>
<reference evidence="1" key="2">
    <citation type="submission" date="2020-09" db="EMBL/GenBank/DDBJ databases">
        <authorList>
            <person name="Sun Q."/>
            <person name="Ohkuma M."/>
        </authorList>
    </citation>
    <scope>NUCLEOTIDE SEQUENCE</scope>
    <source>
        <strain evidence="1">JCM 4386</strain>
    </source>
</reference>
<comment type="caution">
    <text evidence="1">The sequence shown here is derived from an EMBL/GenBank/DDBJ whole genome shotgun (WGS) entry which is preliminary data.</text>
</comment>
<accession>A0A918FYY6</accession>
<dbReference type="Proteomes" id="UP000606194">
    <property type="component" value="Unassembled WGS sequence"/>
</dbReference>
<evidence type="ECO:0000313" key="1">
    <source>
        <dbReference type="EMBL" id="GGS04816.1"/>
    </source>
</evidence>
<keyword evidence="2" id="KW-1185">Reference proteome</keyword>
<dbReference type="EMBL" id="BMTL01000021">
    <property type="protein sequence ID" value="GGS04816.1"/>
    <property type="molecule type" value="Genomic_DNA"/>
</dbReference>
<proteinExistence type="predicted"/>
<name>A0A918FYY6_9ACTN</name>
<dbReference type="RefSeq" id="WP_190151512.1">
    <property type="nucleotide sequence ID" value="NZ_BMTL01000021.1"/>
</dbReference>
<evidence type="ECO:0000313" key="2">
    <source>
        <dbReference type="Proteomes" id="UP000606194"/>
    </source>
</evidence>
<sequence length="87" mass="9504">MFLRGEHITVAYKAPRTLTIAANASAEAIDYGANGVAGTLKTLKYPQARTLQFDRRAVVNGRPMVRITSEELAGYWIPANQVTTDGH</sequence>